<evidence type="ECO:0000313" key="1">
    <source>
        <dbReference type="EMBL" id="BAP57223.1"/>
    </source>
</evidence>
<gene>
    <name evidence="1" type="ORF">THII_2926</name>
</gene>
<evidence type="ECO:0000313" key="2">
    <source>
        <dbReference type="Proteomes" id="UP000031623"/>
    </source>
</evidence>
<accession>A0A090AG95</accession>
<proteinExistence type="predicted"/>
<dbReference type="EMBL" id="AP014633">
    <property type="protein sequence ID" value="BAP57223.1"/>
    <property type="molecule type" value="Genomic_DNA"/>
</dbReference>
<dbReference type="STRING" id="40754.THII_2926"/>
<dbReference type="HOGENOM" id="CLU_2604950_0_0_6"/>
<sequence length="79" mass="8880">MTKLLETAFQKLSTELNESEQDLLAKVLLEQDVHIFLATAVGFLNDYNPETQQAIKAAAERTQVNHYQSVDDLFAKLGL</sequence>
<dbReference type="Proteomes" id="UP000031623">
    <property type="component" value="Chromosome"/>
</dbReference>
<organism evidence="1 2">
    <name type="scientific">Thioploca ingrica</name>
    <dbReference type="NCBI Taxonomy" id="40754"/>
    <lineage>
        <taxon>Bacteria</taxon>
        <taxon>Pseudomonadati</taxon>
        <taxon>Pseudomonadota</taxon>
        <taxon>Gammaproteobacteria</taxon>
        <taxon>Thiotrichales</taxon>
        <taxon>Thiotrichaceae</taxon>
        <taxon>Thioploca</taxon>
    </lineage>
</organism>
<protein>
    <submittedName>
        <fullName evidence="1">Uncharacterized protein</fullName>
    </submittedName>
</protein>
<dbReference type="OrthoDB" id="466300at2"/>
<keyword evidence="2" id="KW-1185">Reference proteome</keyword>
<reference evidence="1" key="1">
    <citation type="journal article" date="2014" name="ISME J.">
        <title>Ecophysiology of Thioploca ingrica as revealed by the complete genome sequence supplemented with proteomic evidence.</title>
        <authorList>
            <person name="Kojima H."/>
            <person name="Ogura Y."/>
            <person name="Yamamoto N."/>
            <person name="Togashi T."/>
            <person name="Mori H."/>
            <person name="Watanabe T."/>
            <person name="Nemoto F."/>
            <person name="Kurokawa K."/>
            <person name="Hayashi T."/>
            <person name="Fukui M."/>
        </authorList>
    </citation>
    <scope>NUCLEOTIDE SEQUENCE [LARGE SCALE GENOMIC DNA]</scope>
</reference>
<dbReference type="KEGG" id="tig:THII_2926"/>
<name>A0A090AG95_9GAMM</name>
<dbReference type="AlphaFoldDB" id="A0A090AG95"/>